<evidence type="ECO:0000313" key="1">
    <source>
        <dbReference type="EMBL" id="TQE87370.1"/>
    </source>
</evidence>
<dbReference type="Proteomes" id="UP000315224">
    <property type="component" value="Unassembled WGS sequence"/>
</dbReference>
<reference evidence="1 2" key="1">
    <citation type="submission" date="2019-06" db="EMBL/GenBank/DDBJ databases">
        <title>Comprehensive assessment of Oxford Nanopore MinION sequencing for bacterial characterization and routine diagnosis.</title>
        <authorList>
            <person name="Tan S."/>
            <person name="Dvorak C.M.T."/>
            <person name="Gebhart C."/>
            <person name="Estrada A."/>
            <person name="Marthaler D.G."/>
            <person name="Murtaugh M.P."/>
        </authorList>
    </citation>
    <scope>NUCLEOTIDE SEQUENCE [LARGE SCALE GENOMIC DNA]</scope>
    <source>
        <strain evidence="1 2">2017UMN1435.21</strain>
    </source>
</reference>
<accession>A0A540USA4</accession>
<gene>
    <name evidence="1" type="ORF">FH692_09005</name>
</gene>
<protein>
    <submittedName>
        <fullName evidence="1">LacI family transcriptional regulator</fullName>
    </submittedName>
</protein>
<dbReference type="EMBL" id="VIEK01000014">
    <property type="protein sequence ID" value="TQE87370.1"/>
    <property type="molecule type" value="Genomic_DNA"/>
</dbReference>
<evidence type="ECO:0000313" key="2">
    <source>
        <dbReference type="Proteomes" id="UP000315224"/>
    </source>
</evidence>
<feature type="non-terminal residue" evidence="1">
    <location>
        <position position="1"/>
    </location>
</feature>
<organism evidence="1 2">
    <name type="scientific">Streptococcus suis</name>
    <dbReference type="NCBI Taxonomy" id="1307"/>
    <lineage>
        <taxon>Bacteria</taxon>
        <taxon>Bacillati</taxon>
        <taxon>Bacillota</taxon>
        <taxon>Bacilli</taxon>
        <taxon>Lactobacillales</taxon>
        <taxon>Streptococcaceae</taxon>
        <taxon>Streptococcus</taxon>
    </lineage>
</organism>
<comment type="caution">
    <text evidence="1">The sequence shown here is derived from an EMBL/GenBank/DDBJ whole genome shotgun (WGS) entry which is preliminary data.</text>
</comment>
<dbReference type="AlphaFoldDB" id="A0A540USA4"/>
<name>A0A540USA4_STRSU</name>
<sequence>DVYKRQIKYVKSVEELDNFDYKNVLIIDSILEQLISNYYNKLYISGFSDEKFEKIFQAIEWASQRIEINNHNIVV</sequence>
<proteinExistence type="predicted"/>